<feature type="domain" description="Uracil-DNA glycosylase-like" evidence="4">
    <location>
        <begin position="23"/>
        <end position="181"/>
    </location>
</feature>
<proteinExistence type="predicted"/>
<name>A0ABW6S7C2_9NOCA</name>
<dbReference type="InterPro" id="IPR015637">
    <property type="entry name" value="MUG/TDG"/>
</dbReference>
<organism evidence="5 6">
    <name type="scientific">Nocardia jiangxiensis</name>
    <dbReference type="NCBI Taxonomy" id="282685"/>
    <lineage>
        <taxon>Bacteria</taxon>
        <taxon>Bacillati</taxon>
        <taxon>Actinomycetota</taxon>
        <taxon>Actinomycetes</taxon>
        <taxon>Mycobacteriales</taxon>
        <taxon>Nocardiaceae</taxon>
        <taxon>Nocardia</taxon>
    </lineage>
</organism>
<evidence type="ECO:0000259" key="4">
    <source>
        <dbReference type="SMART" id="SM00986"/>
    </source>
</evidence>
<dbReference type="Gene3D" id="3.40.470.10">
    <property type="entry name" value="Uracil-DNA glycosylase-like domain"/>
    <property type="match status" value="1"/>
</dbReference>
<dbReference type="PANTHER" id="PTHR12159:SF9">
    <property type="entry name" value="G_T MISMATCH-SPECIFIC THYMINE DNA GLYCOSYLASE"/>
    <property type="match status" value="1"/>
</dbReference>
<sequence>MPHSAAYRPTPADLAAAEGRTIPDLLAPDLRVLFCGINPGLWSGATGHHFARPGNRFWPALFRSGFTPRLFRPDEQEELLALGLGITNVAARTTAKANELTSQELREGGRALTERVRDNHPRILAVLGLGAYRTAFGRPKTTVGPQSETLGSTRIWVLPNPSGLNAHYTLDALAVEFRKLRETAEFE</sequence>
<evidence type="ECO:0000256" key="3">
    <source>
        <dbReference type="ARBA" id="ARBA00023204"/>
    </source>
</evidence>
<dbReference type="GO" id="GO:0016798">
    <property type="term" value="F:hydrolase activity, acting on glycosyl bonds"/>
    <property type="evidence" value="ECO:0007669"/>
    <property type="project" value="UniProtKB-KW"/>
</dbReference>
<dbReference type="PANTHER" id="PTHR12159">
    <property type="entry name" value="G/T AND G/U MISMATCH-SPECIFIC DNA GLYCOSYLASE"/>
    <property type="match status" value="1"/>
</dbReference>
<reference evidence="5 6" key="1">
    <citation type="submission" date="2024-10" db="EMBL/GenBank/DDBJ databases">
        <title>The Natural Products Discovery Center: Release of the First 8490 Sequenced Strains for Exploring Actinobacteria Biosynthetic Diversity.</title>
        <authorList>
            <person name="Kalkreuter E."/>
            <person name="Kautsar S.A."/>
            <person name="Yang D."/>
            <person name="Bader C.D."/>
            <person name="Teijaro C.N."/>
            <person name="Fluegel L."/>
            <person name="Davis C.M."/>
            <person name="Simpson J.R."/>
            <person name="Lauterbach L."/>
            <person name="Steele A.D."/>
            <person name="Gui C."/>
            <person name="Meng S."/>
            <person name="Li G."/>
            <person name="Viehrig K."/>
            <person name="Ye F."/>
            <person name="Su P."/>
            <person name="Kiefer A.F."/>
            <person name="Nichols A."/>
            <person name="Cepeda A.J."/>
            <person name="Yan W."/>
            <person name="Fan B."/>
            <person name="Jiang Y."/>
            <person name="Adhikari A."/>
            <person name="Zheng C.-J."/>
            <person name="Schuster L."/>
            <person name="Cowan T.M."/>
            <person name="Smanski M.J."/>
            <person name="Chevrette M.G."/>
            <person name="De Carvalho L.P.S."/>
            <person name="Shen B."/>
        </authorList>
    </citation>
    <scope>NUCLEOTIDE SEQUENCE [LARGE SCALE GENOMIC DNA]</scope>
    <source>
        <strain evidence="5 6">NPDC002593</strain>
    </source>
</reference>
<evidence type="ECO:0000313" key="6">
    <source>
        <dbReference type="Proteomes" id="UP001601992"/>
    </source>
</evidence>
<dbReference type="CDD" id="cd10028">
    <property type="entry name" value="UDG-F2_TDG_MUG"/>
    <property type="match status" value="1"/>
</dbReference>
<gene>
    <name evidence="5" type="primary">mug</name>
    <name evidence="5" type="ORF">ACFYXQ_30525</name>
</gene>
<keyword evidence="5" id="KW-0326">Glycosidase</keyword>
<keyword evidence="2 5" id="KW-0378">Hydrolase</keyword>
<dbReference type="RefSeq" id="WP_040824766.1">
    <property type="nucleotide sequence ID" value="NZ_JBIAQY010000012.1"/>
</dbReference>
<evidence type="ECO:0000256" key="1">
    <source>
        <dbReference type="ARBA" id="ARBA00022763"/>
    </source>
</evidence>
<dbReference type="Pfam" id="PF03167">
    <property type="entry name" value="UDG"/>
    <property type="match status" value="1"/>
</dbReference>
<dbReference type="InterPro" id="IPR036895">
    <property type="entry name" value="Uracil-DNA_glycosylase-like_sf"/>
</dbReference>
<dbReference type="EMBL" id="JBIAQY010000012">
    <property type="protein sequence ID" value="MFF3572124.1"/>
    <property type="molecule type" value="Genomic_DNA"/>
</dbReference>
<dbReference type="SUPFAM" id="SSF52141">
    <property type="entry name" value="Uracil-DNA glycosylase-like"/>
    <property type="match status" value="1"/>
</dbReference>
<dbReference type="InterPro" id="IPR005122">
    <property type="entry name" value="Uracil-DNA_glycosylase-like"/>
</dbReference>
<comment type="caution">
    <text evidence="5">The sequence shown here is derived from an EMBL/GenBank/DDBJ whole genome shotgun (WGS) entry which is preliminary data.</text>
</comment>
<protein>
    <submittedName>
        <fullName evidence="5">G/U mismatch-specific DNA glycosylase</fullName>
        <ecNumber evidence="5">3.2.2.28</ecNumber>
    </submittedName>
</protein>
<dbReference type="Proteomes" id="UP001601992">
    <property type="component" value="Unassembled WGS sequence"/>
</dbReference>
<keyword evidence="1" id="KW-0227">DNA damage</keyword>
<evidence type="ECO:0000313" key="5">
    <source>
        <dbReference type="EMBL" id="MFF3572124.1"/>
    </source>
</evidence>
<evidence type="ECO:0000256" key="2">
    <source>
        <dbReference type="ARBA" id="ARBA00022801"/>
    </source>
</evidence>
<dbReference type="EC" id="3.2.2.28" evidence="5"/>
<accession>A0ABW6S7C2</accession>
<dbReference type="SMART" id="SM00986">
    <property type="entry name" value="UDG"/>
    <property type="match status" value="1"/>
</dbReference>
<dbReference type="SMART" id="SM00987">
    <property type="entry name" value="UreE_C"/>
    <property type="match status" value="1"/>
</dbReference>
<keyword evidence="3" id="KW-0234">DNA repair</keyword>
<keyword evidence="6" id="KW-1185">Reference proteome</keyword>
<dbReference type="NCBIfam" id="NF007570">
    <property type="entry name" value="PRK10201.1"/>
    <property type="match status" value="1"/>
</dbReference>